<keyword evidence="1" id="KW-0805">Transcription regulation</keyword>
<gene>
    <name evidence="5" type="ORF">PENTCL1PPCAC_12705</name>
</gene>
<name>A0AAV5T4T8_9BILA</name>
<accession>A0AAV5T4T8</accession>
<evidence type="ECO:0000313" key="5">
    <source>
        <dbReference type="EMBL" id="GMS90530.1"/>
    </source>
</evidence>
<dbReference type="Proteomes" id="UP001432027">
    <property type="component" value="Unassembled WGS sequence"/>
</dbReference>
<evidence type="ECO:0000256" key="2">
    <source>
        <dbReference type="ARBA" id="ARBA00023163"/>
    </source>
</evidence>
<feature type="compositionally biased region" description="Polar residues" evidence="4">
    <location>
        <begin position="28"/>
        <end position="37"/>
    </location>
</feature>
<evidence type="ECO:0000256" key="4">
    <source>
        <dbReference type="SAM" id="MobiDB-lite"/>
    </source>
</evidence>
<feature type="region of interest" description="Disordered" evidence="4">
    <location>
        <begin position="1"/>
        <end position="37"/>
    </location>
</feature>
<evidence type="ECO:0000256" key="1">
    <source>
        <dbReference type="ARBA" id="ARBA00023015"/>
    </source>
</evidence>
<keyword evidence="2" id="KW-0804">Transcription</keyword>
<comment type="caution">
    <text evidence="5">The sequence shown here is derived from an EMBL/GenBank/DDBJ whole genome shotgun (WGS) entry which is preliminary data.</text>
</comment>
<dbReference type="AlphaFoldDB" id="A0AAV5T4T8"/>
<dbReference type="PANTHER" id="PTHR46011">
    <property type="entry name" value="NUCLEAR HORMONE RECEPTOR FAMILY MEMBER NHR-86-RELATED"/>
    <property type="match status" value="1"/>
</dbReference>
<evidence type="ECO:0000313" key="6">
    <source>
        <dbReference type="Proteomes" id="UP001432027"/>
    </source>
</evidence>
<proteinExistence type="predicted"/>
<dbReference type="GO" id="GO:0003700">
    <property type="term" value="F:DNA-binding transcription factor activity"/>
    <property type="evidence" value="ECO:0007669"/>
    <property type="project" value="TreeGrafter"/>
</dbReference>
<feature type="non-terminal residue" evidence="5">
    <location>
        <position position="235"/>
    </location>
</feature>
<protein>
    <submittedName>
        <fullName evidence="5">Uncharacterized protein</fullName>
    </submittedName>
</protein>
<feature type="non-terminal residue" evidence="5">
    <location>
        <position position="1"/>
    </location>
</feature>
<reference evidence="5" key="1">
    <citation type="submission" date="2023-10" db="EMBL/GenBank/DDBJ databases">
        <title>Genome assembly of Pristionchus species.</title>
        <authorList>
            <person name="Yoshida K."/>
            <person name="Sommer R.J."/>
        </authorList>
    </citation>
    <scope>NUCLEOTIDE SEQUENCE</scope>
    <source>
        <strain evidence="5">RS0144</strain>
    </source>
</reference>
<dbReference type="PANTHER" id="PTHR46011:SF6">
    <property type="entry name" value="HIGH ZINC ACTIVATED NUCLEAR RECEPTOR PROTEIN"/>
    <property type="match status" value="1"/>
</dbReference>
<keyword evidence="6" id="KW-1185">Reference proteome</keyword>
<evidence type="ECO:0000256" key="3">
    <source>
        <dbReference type="ARBA" id="ARBA00023170"/>
    </source>
</evidence>
<dbReference type="InterPro" id="IPR035500">
    <property type="entry name" value="NHR-like_dom_sf"/>
</dbReference>
<sequence length="235" mass="26941">RACASEITEQIQDDVVPSDSEQCPEPSNDPSKSVDEPSQTFIDHNNYLDSVASSSNTPIIDRMKQAYSTLCTVRKANEMSLLNHKVLHDQLKIGEMVLIPSKYSMLIPTSQMFLCAVMDFARFSFADFRKLSNEDLHSIVRRNFQLIQSLDGSYRAHHHFPNDDTVMVTYMSFVNEDSLNNFFDDCPHHINKSFAIEQFRTNIKRTTNISKSQFLKTKPTVDEFIALFGLSIWND</sequence>
<dbReference type="GO" id="GO:0005634">
    <property type="term" value="C:nucleus"/>
    <property type="evidence" value="ECO:0007669"/>
    <property type="project" value="TreeGrafter"/>
</dbReference>
<organism evidence="5 6">
    <name type="scientific">Pristionchus entomophagus</name>
    <dbReference type="NCBI Taxonomy" id="358040"/>
    <lineage>
        <taxon>Eukaryota</taxon>
        <taxon>Metazoa</taxon>
        <taxon>Ecdysozoa</taxon>
        <taxon>Nematoda</taxon>
        <taxon>Chromadorea</taxon>
        <taxon>Rhabditida</taxon>
        <taxon>Rhabditina</taxon>
        <taxon>Diplogasteromorpha</taxon>
        <taxon>Diplogasteroidea</taxon>
        <taxon>Neodiplogasteridae</taxon>
        <taxon>Pristionchus</taxon>
    </lineage>
</organism>
<keyword evidence="3" id="KW-0675">Receptor</keyword>
<dbReference type="SUPFAM" id="SSF48508">
    <property type="entry name" value="Nuclear receptor ligand-binding domain"/>
    <property type="match status" value="1"/>
</dbReference>
<dbReference type="EMBL" id="BTSX01000003">
    <property type="protein sequence ID" value="GMS90530.1"/>
    <property type="molecule type" value="Genomic_DNA"/>
</dbReference>